<accession>A0A1L8HG14</accession>
<evidence type="ECO:0000256" key="2">
    <source>
        <dbReference type="SAM" id="Phobius"/>
    </source>
</evidence>
<keyword evidence="4" id="KW-1185">Reference proteome</keyword>
<reference evidence="5" key="1">
    <citation type="submission" date="2025-08" db="UniProtKB">
        <authorList>
            <consortium name="RefSeq"/>
        </authorList>
    </citation>
    <scope>IDENTIFICATION</scope>
    <source>
        <strain evidence="5">J_2021</strain>
        <tissue evidence="5">Erythrocytes</tissue>
    </source>
</reference>
<dbReference type="AGR" id="Xenbase:XB-GENE-6486154"/>
<feature type="signal peptide" evidence="3">
    <location>
        <begin position="1"/>
        <end position="20"/>
    </location>
</feature>
<dbReference type="KEGG" id="xla:108708301"/>
<dbReference type="CTD" id="108708301"/>
<dbReference type="GO" id="GO:0016020">
    <property type="term" value="C:membrane"/>
    <property type="evidence" value="ECO:0000318"/>
    <property type="project" value="GO_Central"/>
</dbReference>
<dbReference type="Xenbase" id="XB-GENE-6486154">
    <property type="gene designation" value="upk3b.L"/>
</dbReference>
<dbReference type="STRING" id="8355.A0A1L8HG14"/>
<evidence type="ECO:0000256" key="1">
    <source>
        <dbReference type="SAM" id="MobiDB-lite"/>
    </source>
</evidence>
<feature type="compositionally biased region" description="Pro residues" evidence="1">
    <location>
        <begin position="242"/>
        <end position="252"/>
    </location>
</feature>
<keyword evidence="3" id="KW-0732">Signal</keyword>
<name>A0A1L8HG14_XENLA</name>
<dbReference type="InterPro" id="IPR024831">
    <property type="entry name" value="Uroplakin-3"/>
</dbReference>
<keyword evidence="2" id="KW-1133">Transmembrane helix</keyword>
<evidence type="ECO:0000313" key="5">
    <source>
        <dbReference type="RefSeq" id="XP_018102357.1"/>
    </source>
</evidence>
<organism evidence="4 5">
    <name type="scientific">Xenopus laevis</name>
    <name type="common">African clawed frog</name>
    <dbReference type="NCBI Taxonomy" id="8355"/>
    <lineage>
        <taxon>Eukaryota</taxon>
        <taxon>Metazoa</taxon>
        <taxon>Chordata</taxon>
        <taxon>Craniata</taxon>
        <taxon>Vertebrata</taxon>
        <taxon>Euteleostomi</taxon>
        <taxon>Amphibia</taxon>
        <taxon>Batrachia</taxon>
        <taxon>Anura</taxon>
        <taxon>Pipoidea</taxon>
        <taxon>Pipidae</taxon>
        <taxon>Xenopodinae</taxon>
        <taxon>Xenopus</taxon>
        <taxon>Xenopus</taxon>
    </lineage>
</organism>
<proteinExistence type="predicted"/>
<gene>
    <name evidence="5 6" type="primary">upk3b.L</name>
</gene>
<feature type="region of interest" description="Disordered" evidence="1">
    <location>
        <begin position="231"/>
        <end position="252"/>
    </location>
</feature>
<dbReference type="PaxDb" id="8355-A0A1L8HG14"/>
<sequence>MDFHIKVILAIATCALSVGADITTYVPQLTLMPIQGSVTSTTFTLDKPQCIFGSRTNQVWLLVARSNVSVSITNAMLKPPSMYSSFPTQGYYHVPLGTEASYPCSNTADYIRVGDTVYCTDNTYCNAPLPDSGPYRVKFVVMNNNALVSSSLWSGLITLRTGKNPSTIDTWPGRRSGGMIVLTSILSLLMGILTLCLTAAFFVGCKGMSRKKGTKENSIIQADQNTKNYKTHYSSTIRHQPDPPSSPEPKIV</sequence>
<keyword evidence="2" id="KW-0812">Transmembrane</keyword>
<dbReference type="Proteomes" id="UP000186698">
    <property type="component" value="Chromosome 2L"/>
</dbReference>
<dbReference type="PANTHER" id="PTHR15446:SF2">
    <property type="entry name" value="UROPLAKIN-3B-LIKE PROTEIN 1-RELATED"/>
    <property type="match status" value="1"/>
</dbReference>
<feature type="transmembrane region" description="Helical" evidence="2">
    <location>
        <begin position="179"/>
        <end position="205"/>
    </location>
</feature>
<dbReference type="AlphaFoldDB" id="A0A1L8HG14"/>
<dbReference type="OMA" id="YKTHYSS"/>
<evidence type="ECO:0000313" key="6">
    <source>
        <dbReference type="Xenbase" id="XB-GENE-6486154"/>
    </source>
</evidence>
<dbReference type="RefSeq" id="XP_018102357.1">
    <property type="nucleotide sequence ID" value="XM_018246868.2"/>
</dbReference>
<dbReference type="GeneID" id="108708301"/>
<feature type="chain" id="PRO_5043545587" evidence="3">
    <location>
        <begin position="21"/>
        <end position="252"/>
    </location>
</feature>
<keyword evidence="2" id="KW-0472">Membrane</keyword>
<dbReference type="OrthoDB" id="9939598at2759"/>
<evidence type="ECO:0000256" key="3">
    <source>
        <dbReference type="SAM" id="SignalP"/>
    </source>
</evidence>
<protein>
    <submittedName>
        <fullName evidence="5">Uroplakin-3b</fullName>
    </submittedName>
</protein>
<dbReference type="Bgee" id="108708301">
    <property type="expression patterns" value="Expressed in gastrula and 5 other cell types or tissues"/>
</dbReference>
<dbReference type="PANTHER" id="PTHR15446">
    <property type="entry name" value="UROPLAKIN III"/>
    <property type="match status" value="1"/>
</dbReference>
<dbReference type="CDD" id="cd09969">
    <property type="entry name" value="UP_IIIb"/>
    <property type="match status" value="1"/>
</dbReference>
<evidence type="ECO:0000313" key="4">
    <source>
        <dbReference type="Proteomes" id="UP000186698"/>
    </source>
</evidence>